<name>A0AAV8R202_ENSVE</name>
<reference evidence="1 2" key="1">
    <citation type="submission" date="2022-12" db="EMBL/GenBank/DDBJ databases">
        <title>Chromosome-scale assembly of the Ensete ventricosum genome.</title>
        <authorList>
            <person name="Dussert Y."/>
            <person name="Stocks J."/>
            <person name="Wendawek A."/>
            <person name="Woldeyes F."/>
            <person name="Nichols R.A."/>
            <person name="Borrell J.S."/>
        </authorList>
    </citation>
    <scope>NUCLEOTIDE SEQUENCE [LARGE SCALE GENOMIC DNA]</scope>
    <source>
        <strain evidence="2">cv. Maze</strain>
        <tissue evidence="1">Seeds</tissue>
    </source>
</reference>
<comment type="caution">
    <text evidence="1">The sequence shown here is derived from an EMBL/GenBank/DDBJ whole genome shotgun (WGS) entry which is preliminary data.</text>
</comment>
<evidence type="ECO:0000313" key="1">
    <source>
        <dbReference type="EMBL" id="KAJ8492164.1"/>
    </source>
</evidence>
<gene>
    <name evidence="1" type="ORF">OPV22_013885</name>
</gene>
<dbReference type="EMBL" id="JAQQAF010000004">
    <property type="protein sequence ID" value="KAJ8492164.1"/>
    <property type="molecule type" value="Genomic_DNA"/>
</dbReference>
<keyword evidence="2" id="KW-1185">Reference proteome</keyword>
<dbReference type="Proteomes" id="UP001222027">
    <property type="component" value="Unassembled WGS sequence"/>
</dbReference>
<protein>
    <submittedName>
        <fullName evidence="1">Uncharacterized protein</fullName>
    </submittedName>
</protein>
<accession>A0AAV8R202</accession>
<dbReference type="AlphaFoldDB" id="A0AAV8R202"/>
<organism evidence="1 2">
    <name type="scientific">Ensete ventricosum</name>
    <name type="common">Abyssinian banana</name>
    <name type="synonym">Musa ensete</name>
    <dbReference type="NCBI Taxonomy" id="4639"/>
    <lineage>
        <taxon>Eukaryota</taxon>
        <taxon>Viridiplantae</taxon>
        <taxon>Streptophyta</taxon>
        <taxon>Embryophyta</taxon>
        <taxon>Tracheophyta</taxon>
        <taxon>Spermatophyta</taxon>
        <taxon>Magnoliopsida</taxon>
        <taxon>Liliopsida</taxon>
        <taxon>Zingiberales</taxon>
        <taxon>Musaceae</taxon>
        <taxon>Ensete</taxon>
    </lineage>
</organism>
<sequence>MLRLPRFLLHLYRILLESFRVQILKKYEVLPPTVGLGVEPWLFMMREHEICSLLIPRPTRFVKQKILVELFIPHWLLVVVHNLQIFGKQSKEVSIFQESEASADSRLKLAPGFSI</sequence>
<proteinExistence type="predicted"/>
<evidence type="ECO:0000313" key="2">
    <source>
        <dbReference type="Proteomes" id="UP001222027"/>
    </source>
</evidence>